<dbReference type="Proteomes" id="UP000827092">
    <property type="component" value="Unassembled WGS sequence"/>
</dbReference>
<dbReference type="AlphaFoldDB" id="A0AAV6U0A0"/>
<sequence length="279" mass="32455">MWAHVRFLCDQKTANIPRSFIQDEGELGLNQECHVFWSPDPQETPKDILSKQGKILNIDTLIEIKNKKKTKQPINGYYRAIILKLADTEEELDNMGQERIRYPARKRSPSPSGLIGTNIQTSVFIFKKMKKMQHQEAFQFNLNETLSIGNDSTKEQLQVKIKKLEAKYNRLKVEMQDLRALNINLQKQMFRLSALPSPATLPIPLIFLMLLSRFPKFRHSTRSPIGLPHPSQLLLRLPLLKRPPHPCLLLPRNQLPQPWLSHLSASWRLFYHLVSQKEL</sequence>
<evidence type="ECO:0000313" key="2">
    <source>
        <dbReference type="EMBL" id="KAG8177449.1"/>
    </source>
</evidence>
<organism evidence="2 3">
    <name type="scientific">Oedothorax gibbosus</name>
    <dbReference type="NCBI Taxonomy" id="931172"/>
    <lineage>
        <taxon>Eukaryota</taxon>
        <taxon>Metazoa</taxon>
        <taxon>Ecdysozoa</taxon>
        <taxon>Arthropoda</taxon>
        <taxon>Chelicerata</taxon>
        <taxon>Arachnida</taxon>
        <taxon>Araneae</taxon>
        <taxon>Araneomorphae</taxon>
        <taxon>Entelegynae</taxon>
        <taxon>Araneoidea</taxon>
        <taxon>Linyphiidae</taxon>
        <taxon>Erigoninae</taxon>
        <taxon>Oedothorax</taxon>
    </lineage>
</organism>
<comment type="caution">
    <text evidence="2">The sequence shown here is derived from an EMBL/GenBank/DDBJ whole genome shotgun (WGS) entry which is preliminary data.</text>
</comment>
<protein>
    <submittedName>
        <fullName evidence="2">Uncharacterized protein</fullName>
    </submittedName>
</protein>
<keyword evidence="3" id="KW-1185">Reference proteome</keyword>
<name>A0AAV6U0A0_9ARAC</name>
<gene>
    <name evidence="2" type="ORF">JTE90_008633</name>
</gene>
<evidence type="ECO:0000256" key="1">
    <source>
        <dbReference type="SAM" id="Coils"/>
    </source>
</evidence>
<proteinExistence type="predicted"/>
<keyword evidence="1" id="KW-0175">Coiled coil</keyword>
<accession>A0AAV6U0A0</accession>
<reference evidence="2 3" key="1">
    <citation type="journal article" date="2022" name="Nat. Ecol. Evol.">
        <title>A masculinizing supergene underlies an exaggerated male reproductive morph in a spider.</title>
        <authorList>
            <person name="Hendrickx F."/>
            <person name="De Corte Z."/>
            <person name="Sonet G."/>
            <person name="Van Belleghem S.M."/>
            <person name="Kostlbacher S."/>
            <person name="Vangestel C."/>
        </authorList>
    </citation>
    <scope>NUCLEOTIDE SEQUENCE [LARGE SCALE GENOMIC DNA]</scope>
    <source>
        <strain evidence="2">W744_W776</strain>
    </source>
</reference>
<dbReference type="EMBL" id="JAFNEN010000778">
    <property type="protein sequence ID" value="KAG8177449.1"/>
    <property type="molecule type" value="Genomic_DNA"/>
</dbReference>
<evidence type="ECO:0000313" key="3">
    <source>
        <dbReference type="Proteomes" id="UP000827092"/>
    </source>
</evidence>
<feature type="coiled-coil region" evidence="1">
    <location>
        <begin position="154"/>
        <end position="188"/>
    </location>
</feature>